<organism evidence="2 3">
    <name type="scientific">Stephania cephalantha</name>
    <dbReference type="NCBI Taxonomy" id="152367"/>
    <lineage>
        <taxon>Eukaryota</taxon>
        <taxon>Viridiplantae</taxon>
        <taxon>Streptophyta</taxon>
        <taxon>Embryophyta</taxon>
        <taxon>Tracheophyta</taxon>
        <taxon>Spermatophyta</taxon>
        <taxon>Magnoliopsida</taxon>
        <taxon>Ranunculales</taxon>
        <taxon>Menispermaceae</taxon>
        <taxon>Menispermoideae</taxon>
        <taxon>Cissampelideae</taxon>
        <taxon>Stephania</taxon>
    </lineage>
</organism>
<feature type="region of interest" description="Disordered" evidence="1">
    <location>
        <begin position="88"/>
        <end position="108"/>
    </location>
</feature>
<evidence type="ECO:0000313" key="2">
    <source>
        <dbReference type="EMBL" id="KAK9158466.1"/>
    </source>
</evidence>
<evidence type="ECO:0000313" key="3">
    <source>
        <dbReference type="Proteomes" id="UP001419268"/>
    </source>
</evidence>
<sequence length="108" mass="12548">MQMKEMQTTLAMQRKETEALLYSAINSLKQDIEVMFGKMGNVFNTTIGSWKDRFAKDLFHNYRMMDDRVRGVKQNIPDHEVSLTMGTCTDEYTDEDEARPDDCASKPR</sequence>
<dbReference type="Proteomes" id="UP001419268">
    <property type="component" value="Unassembled WGS sequence"/>
</dbReference>
<comment type="caution">
    <text evidence="2">The sequence shown here is derived from an EMBL/GenBank/DDBJ whole genome shotgun (WGS) entry which is preliminary data.</text>
</comment>
<name>A0AAP0KTK4_9MAGN</name>
<evidence type="ECO:0000256" key="1">
    <source>
        <dbReference type="SAM" id="MobiDB-lite"/>
    </source>
</evidence>
<dbReference type="AlphaFoldDB" id="A0AAP0KTK4"/>
<keyword evidence="3" id="KW-1185">Reference proteome</keyword>
<proteinExistence type="predicted"/>
<gene>
    <name evidence="2" type="ORF">Scep_005040</name>
</gene>
<accession>A0AAP0KTK4</accession>
<dbReference type="EMBL" id="JBBNAG010000002">
    <property type="protein sequence ID" value="KAK9158466.1"/>
    <property type="molecule type" value="Genomic_DNA"/>
</dbReference>
<reference evidence="2 3" key="1">
    <citation type="submission" date="2024-01" db="EMBL/GenBank/DDBJ databases">
        <title>Genome assemblies of Stephania.</title>
        <authorList>
            <person name="Yang L."/>
        </authorList>
    </citation>
    <scope>NUCLEOTIDE SEQUENCE [LARGE SCALE GENOMIC DNA]</scope>
    <source>
        <strain evidence="2">JXDWG</strain>
        <tissue evidence="2">Leaf</tissue>
    </source>
</reference>
<protein>
    <submittedName>
        <fullName evidence="2">Uncharacterized protein</fullName>
    </submittedName>
</protein>